<evidence type="ECO:0000256" key="1">
    <source>
        <dbReference type="ARBA" id="ARBA00012417"/>
    </source>
</evidence>
<keyword evidence="12" id="KW-1185">Reference proteome</keyword>
<evidence type="ECO:0000256" key="3">
    <source>
        <dbReference type="ARBA" id="ARBA00022679"/>
    </source>
</evidence>
<evidence type="ECO:0000256" key="2">
    <source>
        <dbReference type="ARBA" id="ARBA00017703"/>
    </source>
</evidence>
<dbReference type="InterPro" id="IPR048466">
    <property type="entry name" value="DNA_pol3_delta-like_C"/>
</dbReference>
<dbReference type="Pfam" id="PF21694">
    <property type="entry name" value="DNA_pol3_delta_C"/>
    <property type="match status" value="1"/>
</dbReference>
<dbReference type="PANTHER" id="PTHR34388:SF1">
    <property type="entry name" value="DNA POLYMERASE III SUBUNIT DELTA"/>
    <property type="match status" value="1"/>
</dbReference>
<dbReference type="NCBIfam" id="TIGR01128">
    <property type="entry name" value="holA"/>
    <property type="match status" value="1"/>
</dbReference>
<dbReference type="GO" id="GO:0003677">
    <property type="term" value="F:DNA binding"/>
    <property type="evidence" value="ECO:0007669"/>
    <property type="project" value="InterPro"/>
</dbReference>
<evidence type="ECO:0000313" key="12">
    <source>
        <dbReference type="Proteomes" id="UP000199533"/>
    </source>
</evidence>
<evidence type="ECO:0000256" key="8">
    <source>
        <dbReference type="ARBA" id="ARBA00049244"/>
    </source>
</evidence>
<dbReference type="Gene3D" id="1.10.8.60">
    <property type="match status" value="1"/>
</dbReference>
<dbReference type="EMBL" id="FOSP01000015">
    <property type="protein sequence ID" value="SFK78942.1"/>
    <property type="molecule type" value="Genomic_DNA"/>
</dbReference>
<dbReference type="Pfam" id="PF06144">
    <property type="entry name" value="DNA_pol3_delta"/>
    <property type="match status" value="1"/>
</dbReference>
<sequence>MRIKAEQLHQQLHSQLAPFYTIFGNEPLLVIETADLIRKFARQQGFSEHEIFTVDQHFRWSDILYAGGNLSLFGDRKIIDIRIPSGKPGREGSKTIESYCLKLPQDTVTLITLPKMDKQSQSTKWFKVIEHTGVMVPIYPVTRAQLPAWIKQRLGLQQQTVDSNSLQFIADNVEGNLLAAHHEIQKFALLYPQGSLTFEQVKNAILDVARYDVYQLSEAMAASDPNRYIRILRGLQGEGTAPPLILAALAEQIRQLIFLRKGLDRGIPPAQILKSARIWGDRQKTAISAARRIPAGRLLQGLIHAAKIDRINKGAIKGNTADIWHELLQLGLNIISRQSIVSNNQR</sequence>
<evidence type="ECO:0000256" key="4">
    <source>
        <dbReference type="ARBA" id="ARBA00022695"/>
    </source>
</evidence>
<dbReference type="InterPro" id="IPR008921">
    <property type="entry name" value="DNA_pol3_clamp-load_cplx_C"/>
</dbReference>
<dbReference type="OrthoDB" id="9770982at2"/>
<evidence type="ECO:0000256" key="7">
    <source>
        <dbReference type="ARBA" id="ARBA00034754"/>
    </source>
</evidence>
<proteinExistence type="inferred from homology"/>
<feature type="domain" description="DNA polymerase III delta subunit-like C-terminal" evidence="10">
    <location>
        <begin position="212"/>
        <end position="310"/>
    </location>
</feature>
<evidence type="ECO:0000259" key="10">
    <source>
        <dbReference type="Pfam" id="PF21694"/>
    </source>
</evidence>
<evidence type="ECO:0000313" key="11">
    <source>
        <dbReference type="EMBL" id="SFK78942.1"/>
    </source>
</evidence>
<evidence type="ECO:0000256" key="5">
    <source>
        <dbReference type="ARBA" id="ARBA00022705"/>
    </source>
</evidence>
<keyword evidence="6" id="KW-0239">DNA-directed DNA polymerase</keyword>
<comment type="catalytic activity">
    <reaction evidence="8">
        <text>DNA(n) + a 2'-deoxyribonucleoside 5'-triphosphate = DNA(n+1) + diphosphate</text>
        <dbReference type="Rhea" id="RHEA:22508"/>
        <dbReference type="Rhea" id="RHEA-COMP:17339"/>
        <dbReference type="Rhea" id="RHEA-COMP:17340"/>
        <dbReference type="ChEBI" id="CHEBI:33019"/>
        <dbReference type="ChEBI" id="CHEBI:61560"/>
        <dbReference type="ChEBI" id="CHEBI:173112"/>
        <dbReference type="EC" id="2.7.7.7"/>
    </reaction>
</comment>
<dbReference type="AlphaFoldDB" id="A0A1I4CCP4"/>
<evidence type="ECO:0000259" key="9">
    <source>
        <dbReference type="Pfam" id="PF06144"/>
    </source>
</evidence>
<keyword evidence="3" id="KW-0808">Transferase</keyword>
<dbReference type="SUPFAM" id="SSF48019">
    <property type="entry name" value="post-AAA+ oligomerization domain-like"/>
    <property type="match status" value="1"/>
</dbReference>
<dbReference type="SUPFAM" id="SSF52540">
    <property type="entry name" value="P-loop containing nucleoside triphosphate hydrolases"/>
    <property type="match status" value="1"/>
</dbReference>
<dbReference type="STRING" id="52441.SAMN05216302_101554"/>
<evidence type="ECO:0000256" key="6">
    <source>
        <dbReference type="ARBA" id="ARBA00022932"/>
    </source>
</evidence>
<accession>A0A1I4CCP4</accession>
<dbReference type="RefSeq" id="WP_090699948.1">
    <property type="nucleotide sequence ID" value="NZ_FOSP01000015.1"/>
</dbReference>
<dbReference type="PANTHER" id="PTHR34388">
    <property type="entry name" value="DNA POLYMERASE III SUBUNIT DELTA"/>
    <property type="match status" value="1"/>
</dbReference>
<dbReference type="InterPro" id="IPR027417">
    <property type="entry name" value="P-loop_NTPase"/>
</dbReference>
<keyword evidence="5" id="KW-0235">DNA replication</keyword>
<dbReference type="GO" id="GO:0006261">
    <property type="term" value="P:DNA-templated DNA replication"/>
    <property type="evidence" value="ECO:0007669"/>
    <property type="project" value="TreeGrafter"/>
</dbReference>
<dbReference type="InterPro" id="IPR010372">
    <property type="entry name" value="DNA_pol3_delta_N"/>
</dbReference>
<reference evidence="12" key="1">
    <citation type="submission" date="2016-10" db="EMBL/GenBank/DDBJ databases">
        <authorList>
            <person name="Varghese N."/>
            <person name="Submissions S."/>
        </authorList>
    </citation>
    <scope>NUCLEOTIDE SEQUENCE [LARGE SCALE GENOMIC DNA]</scope>
    <source>
        <strain evidence="12">Nm69</strain>
    </source>
</reference>
<keyword evidence="4" id="KW-0548">Nucleotidyltransferase</keyword>
<dbReference type="GO" id="GO:0009360">
    <property type="term" value="C:DNA polymerase III complex"/>
    <property type="evidence" value="ECO:0007669"/>
    <property type="project" value="InterPro"/>
</dbReference>
<protein>
    <recommendedName>
        <fullName evidence="2">DNA polymerase III subunit delta</fullName>
        <ecNumber evidence="1">2.7.7.7</ecNumber>
    </recommendedName>
</protein>
<comment type="similarity">
    <text evidence="7">Belongs to the DNA polymerase HolA subunit family.</text>
</comment>
<dbReference type="EC" id="2.7.7.7" evidence="1"/>
<name>A0A1I4CCP4_9PROT</name>
<dbReference type="CDD" id="cd18138">
    <property type="entry name" value="HLD_clamp_pol_III_delta"/>
    <property type="match status" value="1"/>
</dbReference>
<dbReference type="Proteomes" id="UP000199533">
    <property type="component" value="Unassembled WGS sequence"/>
</dbReference>
<feature type="domain" description="DNA polymerase III delta N-terminal" evidence="9">
    <location>
        <begin position="20"/>
        <end position="136"/>
    </location>
</feature>
<organism evidence="11 12">
    <name type="scientific">Nitrosomonas aestuarii</name>
    <dbReference type="NCBI Taxonomy" id="52441"/>
    <lineage>
        <taxon>Bacteria</taxon>
        <taxon>Pseudomonadati</taxon>
        <taxon>Pseudomonadota</taxon>
        <taxon>Betaproteobacteria</taxon>
        <taxon>Nitrosomonadales</taxon>
        <taxon>Nitrosomonadaceae</taxon>
        <taxon>Nitrosomonas</taxon>
    </lineage>
</organism>
<gene>
    <name evidence="11" type="ORF">SAMN05216302_101554</name>
</gene>
<dbReference type="Gene3D" id="1.20.272.10">
    <property type="match status" value="1"/>
</dbReference>
<dbReference type="Gene3D" id="3.40.50.300">
    <property type="entry name" value="P-loop containing nucleotide triphosphate hydrolases"/>
    <property type="match status" value="1"/>
</dbReference>
<dbReference type="GO" id="GO:0003887">
    <property type="term" value="F:DNA-directed DNA polymerase activity"/>
    <property type="evidence" value="ECO:0007669"/>
    <property type="project" value="UniProtKB-KW"/>
</dbReference>
<dbReference type="InterPro" id="IPR005790">
    <property type="entry name" value="DNA_polIII_delta"/>
</dbReference>